<name>A0A015VWN3_BACFG</name>
<dbReference type="PIRSF" id="PIRSF000440">
    <property type="entry name" value="CAT"/>
    <property type="match status" value="1"/>
</dbReference>
<feature type="active site" description="Proton acceptor" evidence="1">
    <location>
        <position position="188"/>
    </location>
</feature>
<dbReference type="SUPFAM" id="SSF52777">
    <property type="entry name" value="CoA-dependent acyltransferases"/>
    <property type="match status" value="1"/>
</dbReference>
<dbReference type="Proteomes" id="UP000020773">
    <property type="component" value="Unassembled WGS sequence"/>
</dbReference>
<sequence length="208" mass="24012">MKQLIDLENWNRKEHFKFFSAFDDPFFGITTLVDFTNTYHQSKDEKKSFFLYSVHFLLQCVNEVEAFKLRIEGEQVVKYDFIHLSPTIGREDGTFGFGFFEYDADLEVFIQNAEKEIERVKNSTGLSFSENIGRLDLIRYSALPWFAFSEMKHAVSFGRGDSVPRISTGKLIKENGAYLLPISISGHHALMDGRNVAELIEKLETTKK</sequence>
<dbReference type="RefSeq" id="WP_005787873.1">
    <property type="nucleotide sequence ID" value="NZ_JGDB01000176.1"/>
</dbReference>
<comment type="caution">
    <text evidence="2">The sequence shown here is derived from an EMBL/GenBank/DDBJ whole genome shotgun (WGS) entry which is preliminary data.</text>
</comment>
<dbReference type="SMART" id="SM01059">
    <property type="entry name" value="CAT"/>
    <property type="match status" value="1"/>
</dbReference>
<dbReference type="PANTHER" id="PTHR38474:SF1">
    <property type="entry name" value="SLR0299 PROTEIN"/>
    <property type="match status" value="1"/>
</dbReference>
<dbReference type="InterPro" id="IPR001707">
    <property type="entry name" value="Cmp_AcTrfase"/>
</dbReference>
<dbReference type="GO" id="GO:0008811">
    <property type="term" value="F:chloramphenicol O-acetyltransferase activity"/>
    <property type="evidence" value="ECO:0007669"/>
    <property type="project" value="InterPro"/>
</dbReference>
<evidence type="ECO:0000313" key="2">
    <source>
        <dbReference type="EMBL" id="EXY90408.1"/>
    </source>
</evidence>
<dbReference type="Pfam" id="PF00302">
    <property type="entry name" value="CAT"/>
    <property type="match status" value="1"/>
</dbReference>
<dbReference type="AlphaFoldDB" id="A0A015VWN3"/>
<protein>
    <submittedName>
        <fullName evidence="2">Chloramphenicol acetyltransferase family protein</fullName>
    </submittedName>
</protein>
<evidence type="ECO:0000256" key="1">
    <source>
        <dbReference type="PIRSR" id="PIRSR000440-1"/>
    </source>
</evidence>
<accession>A0A015VWN3</accession>
<dbReference type="EMBL" id="JGDB01000176">
    <property type="protein sequence ID" value="EXY90408.1"/>
    <property type="molecule type" value="Genomic_DNA"/>
</dbReference>
<dbReference type="Gene3D" id="3.30.559.10">
    <property type="entry name" value="Chloramphenicol acetyltransferase-like domain"/>
    <property type="match status" value="1"/>
</dbReference>
<evidence type="ECO:0000313" key="3">
    <source>
        <dbReference type="Proteomes" id="UP000020773"/>
    </source>
</evidence>
<organism evidence="2 3">
    <name type="scientific">Bacteroides fragilis str. 3998T(B)3</name>
    <dbReference type="NCBI Taxonomy" id="1339316"/>
    <lineage>
        <taxon>Bacteria</taxon>
        <taxon>Pseudomonadati</taxon>
        <taxon>Bacteroidota</taxon>
        <taxon>Bacteroidia</taxon>
        <taxon>Bacteroidales</taxon>
        <taxon>Bacteroidaceae</taxon>
        <taxon>Bacteroides</taxon>
    </lineage>
</organism>
<dbReference type="PANTHER" id="PTHR38474">
    <property type="entry name" value="SLR0299 PROTEIN"/>
    <property type="match status" value="1"/>
</dbReference>
<reference evidence="2 3" key="1">
    <citation type="submission" date="2014-02" db="EMBL/GenBank/DDBJ databases">
        <authorList>
            <person name="Sears C."/>
            <person name="Carroll K."/>
            <person name="Sack B.R."/>
            <person name="Qadri F."/>
            <person name="Myers L.L."/>
            <person name="Chung G.-T."/>
            <person name="Escheverria P."/>
            <person name="Fraser C.M."/>
            <person name="Sadzewicz L."/>
            <person name="Shefchek K.A."/>
            <person name="Tallon L."/>
            <person name="Das S.P."/>
            <person name="Daugherty S."/>
            <person name="Mongodin E.F."/>
        </authorList>
    </citation>
    <scope>NUCLEOTIDE SEQUENCE [LARGE SCALE GENOMIC DNA]</scope>
    <source>
        <strain evidence="3">3998T(B)3</strain>
    </source>
</reference>
<dbReference type="InterPro" id="IPR023213">
    <property type="entry name" value="CAT-like_dom_sf"/>
</dbReference>
<proteinExistence type="predicted"/>
<keyword evidence="2" id="KW-0808">Transferase</keyword>
<gene>
    <name evidence="2" type="ORF">M125_2895</name>
</gene>
<dbReference type="PATRIC" id="fig|1339316.3.peg.2769"/>